<evidence type="ECO:0000256" key="4">
    <source>
        <dbReference type="ARBA" id="ARBA00022597"/>
    </source>
</evidence>
<evidence type="ECO:0000256" key="7">
    <source>
        <dbReference type="ARBA" id="ARBA00022989"/>
    </source>
</evidence>
<keyword evidence="13" id="KW-1185">Reference proteome</keyword>
<feature type="transmembrane region" description="Helical" evidence="9">
    <location>
        <begin position="265"/>
        <end position="284"/>
    </location>
</feature>
<name>A0AAN4UCR3_9ENTE</name>
<keyword evidence="3" id="KW-1003">Cell membrane</keyword>
<reference evidence="11" key="1">
    <citation type="submission" date="2019-08" db="EMBL/GenBank/DDBJ databases">
        <authorList>
            <person name="Ishikawa M."/>
            <person name="Suzuki T."/>
            <person name="Matsutani M."/>
        </authorList>
    </citation>
    <scope>NUCLEOTIDE SEQUENCE</scope>
    <source>
        <strain evidence="11">7C1</strain>
        <strain evidence="10">8C4</strain>
    </source>
</reference>
<evidence type="ECO:0000256" key="9">
    <source>
        <dbReference type="SAM" id="Phobius"/>
    </source>
</evidence>
<evidence type="ECO:0000256" key="8">
    <source>
        <dbReference type="ARBA" id="ARBA00023136"/>
    </source>
</evidence>
<dbReference type="AlphaFoldDB" id="A0AAN4UCR3"/>
<comment type="subcellular location">
    <subcellularLocation>
        <location evidence="1">Cell membrane</location>
        <topology evidence="1">Multi-pass membrane protein</topology>
    </subcellularLocation>
</comment>
<evidence type="ECO:0000313" key="11">
    <source>
        <dbReference type="EMBL" id="GEQ55047.1"/>
    </source>
</evidence>
<dbReference type="Proteomes" id="UP000886607">
    <property type="component" value="Unassembled WGS sequence"/>
</dbReference>
<evidence type="ECO:0000256" key="6">
    <source>
        <dbReference type="ARBA" id="ARBA00022692"/>
    </source>
</evidence>
<organism evidence="11 12">
    <name type="scientific">Tetragenococcus koreensis</name>
    <dbReference type="NCBI Taxonomy" id="290335"/>
    <lineage>
        <taxon>Bacteria</taxon>
        <taxon>Bacillati</taxon>
        <taxon>Bacillota</taxon>
        <taxon>Bacilli</taxon>
        <taxon>Lactobacillales</taxon>
        <taxon>Enterococcaceae</taxon>
        <taxon>Tetragenococcus</taxon>
    </lineage>
</organism>
<evidence type="ECO:0000313" key="12">
    <source>
        <dbReference type="Proteomes" id="UP000886597"/>
    </source>
</evidence>
<dbReference type="InterPro" id="IPR004704">
    <property type="entry name" value="PTS_IID_man"/>
</dbReference>
<evidence type="ECO:0000256" key="2">
    <source>
        <dbReference type="ARBA" id="ARBA00022448"/>
    </source>
</evidence>
<dbReference type="InterPro" id="IPR050303">
    <property type="entry name" value="GatZ_KbaZ_carbometab"/>
</dbReference>
<keyword evidence="4" id="KW-0762">Sugar transport</keyword>
<dbReference type="Pfam" id="PF03613">
    <property type="entry name" value="EIID-AGA"/>
    <property type="match status" value="1"/>
</dbReference>
<evidence type="ECO:0000256" key="1">
    <source>
        <dbReference type="ARBA" id="ARBA00004651"/>
    </source>
</evidence>
<gene>
    <name evidence="10" type="ORF">TK11N_18480</name>
    <name evidence="11" type="ORF">TK2N_18910</name>
</gene>
<feature type="transmembrane region" description="Helical" evidence="9">
    <location>
        <begin position="195"/>
        <end position="216"/>
    </location>
</feature>
<dbReference type="GO" id="GO:0009401">
    <property type="term" value="P:phosphoenolpyruvate-dependent sugar phosphotransferase system"/>
    <property type="evidence" value="ECO:0007669"/>
    <property type="project" value="UniProtKB-KW"/>
</dbReference>
<accession>A0AAN4UCR3</accession>
<feature type="transmembrane region" description="Helical" evidence="9">
    <location>
        <begin position="151"/>
        <end position="174"/>
    </location>
</feature>
<evidence type="ECO:0000256" key="3">
    <source>
        <dbReference type="ARBA" id="ARBA00022475"/>
    </source>
</evidence>
<proteinExistence type="predicted"/>
<comment type="caution">
    <text evidence="11">The sequence shown here is derived from an EMBL/GenBank/DDBJ whole genome shotgun (WGS) entry which is preliminary data.</text>
</comment>
<dbReference type="PANTHER" id="PTHR32502:SF5">
    <property type="entry name" value="N-ACETYLGALACTOSAMINE PERMEASE IID COMPONENT-RELATED"/>
    <property type="match status" value="1"/>
</dbReference>
<dbReference type="GO" id="GO:0005886">
    <property type="term" value="C:plasma membrane"/>
    <property type="evidence" value="ECO:0007669"/>
    <property type="project" value="UniProtKB-SubCell"/>
</dbReference>
<dbReference type="RefSeq" id="WP_202584248.1">
    <property type="nucleotide sequence ID" value="NZ_BKBO01000031.1"/>
</dbReference>
<evidence type="ECO:0000313" key="10">
    <source>
        <dbReference type="EMBL" id="GEQ49996.1"/>
    </source>
</evidence>
<sequence>MSILKKNKAREVDEERKVTRFDLFWAWIRWVLAVEVPVSFDRMQALSFSFSLNKVLRKIYAGRPEELQEAMKRHITMFNTNGDWGSVIHGIIISMEEERSKGNEEITPEMMQSIKVGLMGPLAGIGDSVDQGIIGTIPLAIFVPMALNGSVIAALIPSLIFTIWSIVWSWFLFNKGYTLGRTSIMTILRSGKIKKVIDIASILGFFMIGCLSASYVELDTVLEFSSSAGETVELQSILDDMLPNILPFLVVMGMYYFITKKGSKYVQIIIFTMVISILLTLMHII</sequence>
<protein>
    <submittedName>
        <fullName evidence="11">Mannose/fructose/sorbose-specific PTS system IID component</fullName>
    </submittedName>
</protein>
<evidence type="ECO:0000256" key="5">
    <source>
        <dbReference type="ARBA" id="ARBA00022683"/>
    </source>
</evidence>
<dbReference type="PROSITE" id="PS51108">
    <property type="entry name" value="PTS_EIID"/>
    <property type="match status" value="1"/>
</dbReference>
<keyword evidence="8 9" id="KW-0472">Membrane</keyword>
<dbReference type="EMBL" id="BKBQ01000032">
    <property type="protein sequence ID" value="GEQ55047.1"/>
    <property type="molecule type" value="Genomic_DNA"/>
</dbReference>
<dbReference type="EMBL" id="BKBO01000031">
    <property type="protein sequence ID" value="GEQ49996.1"/>
    <property type="molecule type" value="Genomic_DNA"/>
</dbReference>
<evidence type="ECO:0000313" key="13">
    <source>
        <dbReference type="Proteomes" id="UP000886607"/>
    </source>
</evidence>
<keyword evidence="5" id="KW-0598">Phosphotransferase system</keyword>
<keyword evidence="2" id="KW-0813">Transport</keyword>
<dbReference type="Proteomes" id="UP000886597">
    <property type="component" value="Unassembled WGS sequence"/>
</dbReference>
<dbReference type="PANTHER" id="PTHR32502">
    <property type="entry name" value="N-ACETYLGALACTOSAMINE PERMEASE II COMPONENT-RELATED"/>
    <property type="match status" value="1"/>
</dbReference>
<keyword evidence="7 9" id="KW-1133">Transmembrane helix</keyword>
<feature type="transmembrane region" description="Helical" evidence="9">
    <location>
        <begin position="241"/>
        <end position="258"/>
    </location>
</feature>
<keyword evidence="6 9" id="KW-0812">Transmembrane</keyword>
<reference evidence="11" key="2">
    <citation type="journal article" date="2020" name="Int. Dairy J.">
        <title>Lactic acid bacterial diversity in Brie cheese focusing on salt concentration and pH of isolation medium and characterisation of halophilic and alkaliphilic lactic acid bacterial isolates.</title>
        <authorList>
            <person name="Unno R."/>
            <person name="Matsutani M."/>
            <person name="Suzuki T."/>
            <person name="Kodama K."/>
            <person name="Matsushita H."/>
            <person name="Yamasato K."/>
            <person name="Koizumi Y."/>
            <person name="Ishikawa M."/>
        </authorList>
    </citation>
    <scope>NUCLEOTIDE SEQUENCE</scope>
    <source>
        <strain evidence="11">7C1</strain>
        <strain evidence="10">8C4</strain>
    </source>
</reference>